<dbReference type="EMBL" id="JAOYFB010000036">
    <property type="protein sequence ID" value="KAK4019500.1"/>
    <property type="molecule type" value="Genomic_DNA"/>
</dbReference>
<proteinExistence type="predicted"/>
<keyword evidence="2" id="KW-1185">Reference proteome</keyword>
<name>A0ABR0A2Y8_9CRUS</name>
<dbReference type="Proteomes" id="UP001234178">
    <property type="component" value="Unassembled WGS sequence"/>
</dbReference>
<evidence type="ECO:0000313" key="2">
    <source>
        <dbReference type="Proteomes" id="UP001234178"/>
    </source>
</evidence>
<sequence>MAFASHLSRRSNSFYTYNPSHLSELLGDSVAIYAIDLFLYLTWLQTFAGFSDVEKDVFELVLHSKM</sequence>
<comment type="caution">
    <text evidence="1">The sequence shown here is derived from an EMBL/GenBank/DDBJ whole genome shotgun (WGS) entry which is preliminary data.</text>
</comment>
<reference evidence="1 2" key="1">
    <citation type="journal article" date="2023" name="Nucleic Acids Res.">
        <title>The hologenome of Daphnia magna reveals possible DNA methylation and microbiome-mediated evolution of the host genome.</title>
        <authorList>
            <person name="Chaturvedi A."/>
            <person name="Li X."/>
            <person name="Dhandapani V."/>
            <person name="Marshall H."/>
            <person name="Kissane S."/>
            <person name="Cuenca-Cambronero M."/>
            <person name="Asole G."/>
            <person name="Calvet F."/>
            <person name="Ruiz-Romero M."/>
            <person name="Marangio P."/>
            <person name="Guigo R."/>
            <person name="Rago D."/>
            <person name="Mirbahai L."/>
            <person name="Eastwood N."/>
            <person name="Colbourne J.K."/>
            <person name="Zhou J."/>
            <person name="Mallon E."/>
            <person name="Orsini L."/>
        </authorList>
    </citation>
    <scope>NUCLEOTIDE SEQUENCE [LARGE SCALE GENOMIC DNA]</scope>
    <source>
        <strain evidence="1">LRV0_1</strain>
    </source>
</reference>
<accession>A0ABR0A2Y8</accession>
<organism evidence="1 2">
    <name type="scientific">Daphnia magna</name>
    <dbReference type="NCBI Taxonomy" id="35525"/>
    <lineage>
        <taxon>Eukaryota</taxon>
        <taxon>Metazoa</taxon>
        <taxon>Ecdysozoa</taxon>
        <taxon>Arthropoda</taxon>
        <taxon>Crustacea</taxon>
        <taxon>Branchiopoda</taxon>
        <taxon>Diplostraca</taxon>
        <taxon>Cladocera</taxon>
        <taxon>Anomopoda</taxon>
        <taxon>Daphniidae</taxon>
        <taxon>Daphnia</taxon>
    </lineage>
</organism>
<protein>
    <submittedName>
        <fullName evidence="1">Uncharacterized protein</fullName>
    </submittedName>
</protein>
<gene>
    <name evidence="1" type="ORF">OUZ56_001516</name>
</gene>
<evidence type="ECO:0000313" key="1">
    <source>
        <dbReference type="EMBL" id="KAK4019500.1"/>
    </source>
</evidence>